<evidence type="ECO:0000313" key="1">
    <source>
        <dbReference type="EMBL" id="AAZ52720.1"/>
    </source>
</evidence>
<dbReference type="EMBL" id="DQ132690">
    <property type="protein sequence ID" value="AAZ52720.1"/>
    <property type="molecule type" value="mRNA"/>
</dbReference>
<gene>
    <name evidence="1" type="ordered locus">At3g28240</name>
</gene>
<reference evidence="2" key="2">
    <citation type="submission" date="2006-03" db="EMBL/GenBank/DDBJ databases">
        <authorList>
            <person name="Underwood B.A."/>
            <person name="Xiao Y."/>
            <person name="Moskal W."/>
            <person name="Monaghan E."/>
            <person name="Wang W."/>
            <person name="Redman J."/>
            <person name="Wu H.C."/>
            <person name="Utterback T."/>
            <person name="Town C.D."/>
        </authorList>
    </citation>
    <scope>NUCLEOTIDE SEQUENCE</scope>
</reference>
<evidence type="ECO:0000313" key="2">
    <source>
        <dbReference type="EMBL" id="ABE65976.1"/>
    </source>
</evidence>
<sequence>MEGDESCVSMVGRWICYPNGWWDFKVDKTRPGKSINCEKIDTFKSLEEVIRRRFSMVGHDVFVEMSYWANDVLVRLNGQETPPTEIKDDWSFRMFKSLLRSESSVNLFVTFKRMVDDKLEFLDPLEIVVPPYNRGFPTEASLLVDAIRIWVSLKCLSYQTRSLSICCTPQSARVCDNEEE</sequence>
<organism evidence="1">
    <name type="scientific">Arabidopsis thaliana</name>
    <name type="common">Mouse-ear cress</name>
    <dbReference type="NCBI Taxonomy" id="3702"/>
    <lineage>
        <taxon>Eukaryota</taxon>
        <taxon>Viridiplantae</taxon>
        <taxon>Streptophyta</taxon>
        <taxon>Embryophyta</taxon>
        <taxon>Tracheophyta</taxon>
        <taxon>Spermatophyta</taxon>
        <taxon>Magnoliopsida</taxon>
        <taxon>eudicotyledons</taxon>
        <taxon>Gunneridae</taxon>
        <taxon>Pentapetalae</taxon>
        <taxon>rosids</taxon>
        <taxon>malvids</taxon>
        <taxon>Brassicales</taxon>
        <taxon>Brassicaceae</taxon>
        <taxon>Camelineae</taxon>
        <taxon>Arabidopsis</taxon>
    </lineage>
</organism>
<dbReference type="EMBL" id="DQ446710">
    <property type="protein sequence ID" value="ABE65976.1"/>
    <property type="molecule type" value="mRNA"/>
</dbReference>
<accession>Q45GL2</accession>
<reference evidence="1" key="1">
    <citation type="submission" date="2005-07" db="EMBL/GenBank/DDBJ databases">
        <title>Reconstruction of cDNA sequences for hypothetical genes in Arabidopsis thaliana from 5' and 3' RACE products.</title>
        <authorList>
            <person name="Xiao Y."/>
            <person name="Underwood B.A."/>
            <person name="Moskal W."/>
            <person name="Redman J."/>
            <person name="Wang W."/>
            <person name="Monaghan E."/>
            <person name="Wu H.C."/>
            <person name="Utterback T."/>
            <person name="Town C.D."/>
        </authorList>
    </citation>
    <scope>NUCLEOTIDE SEQUENCE</scope>
</reference>
<protein>
    <submittedName>
        <fullName evidence="1">Uncharacterized protein</fullName>
    </submittedName>
</protein>
<dbReference type="AlphaFoldDB" id="Q45GL2"/>
<name>Q45GL2_ARATH</name>
<proteinExistence type="evidence at transcript level"/>